<keyword evidence="1" id="KW-0732">Signal</keyword>
<dbReference type="InterPro" id="IPR003410">
    <property type="entry name" value="HYR_dom"/>
</dbReference>
<evidence type="ECO:0000259" key="3">
    <source>
        <dbReference type="Pfam" id="PF02494"/>
    </source>
</evidence>
<evidence type="ECO:0000256" key="2">
    <source>
        <dbReference type="ARBA" id="ARBA00022737"/>
    </source>
</evidence>
<feature type="domain" description="HYR" evidence="3">
    <location>
        <begin position="56"/>
        <end position="135"/>
    </location>
</feature>
<evidence type="ECO:0000313" key="4">
    <source>
        <dbReference type="EMBL" id="SDH08524.1"/>
    </source>
</evidence>
<dbReference type="Proteomes" id="UP000199296">
    <property type="component" value="Unassembled WGS sequence"/>
</dbReference>
<dbReference type="OrthoDB" id="1121493at2"/>
<dbReference type="Pfam" id="PF02494">
    <property type="entry name" value="HYR"/>
    <property type="match status" value="1"/>
</dbReference>
<dbReference type="NCBIfam" id="TIGR04183">
    <property type="entry name" value="Por_Secre_tail"/>
    <property type="match status" value="1"/>
</dbReference>
<keyword evidence="5" id="KW-1185">Reference proteome</keyword>
<dbReference type="RefSeq" id="WP_143002850.1">
    <property type="nucleotide sequence ID" value="NZ_FNCW01000029.1"/>
</dbReference>
<sequence>SLSELTAPTANDNCDGIVTGTTNAVLPITASTTITWKYTDEAGNFSEQTQSVIVDDTTAPIIGEFENKIIQGDEDGNSILADYTSQVEVYDNCDPNPIVSQIPAPGELISGSTEITITVKDNAGNTNSTGFMVVVEDSGDPDGCNTNLFPVINEITGPIDPVPIGNPITIKASISDDNISYATWSLSTDGTTFIDQPKETILGDFISKTFDLPVNVYSIKLLIEDACGVTATSVFEYVVIYDLDGGFVTGGGWIHSPVGAYVADTSLEGKASFGFVAKYKSGRNNTSEVEGNTNFQFRNADFHFKSSAHDDMSLVISGGRSTYKGVGSINGSGIYKFMVVAIDGDLNGQLNSDKFRIKIWESDSDVLVYDNKIGESDNSDATTELEGGSIVIHKPKGNKTNDDLEIKLTDTNEAIEILETLMVLPNPIQTEAVARFSVRGDAEIILKIFDYIGREIQVLYSGSVKAMEIHDIPFQRHNMMSGVYILKLTTAKGHSYERQFIVE</sequence>
<feature type="non-terminal residue" evidence="4">
    <location>
        <position position="1"/>
    </location>
</feature>
<gene>
    <name evidence="4" type="ORF">SAMN04488027_1291</name>
</gene>
<evidence type="ECO:0000256" key="1">
    <source>
        <dbReference type="ARBA" id="ARBA00022729"/>
    </source>
</evidence>
<evidence type="ECO:0000313" key="5">
    <source>
        <dbReference type="Proteomes" id="UP000199296"/>
    </source>
</evidence>
<keyword evidence="2" id="KW-0677">Repeat</keyword>
<dbReference type="STRING" id="470826.SAMN04488027_1291"/>
<dbReference type="AlphaFoldDB" id="A0A1G7ZIL9"/>
<accession>A0A1G7ZIL9</accession>
<protein>
    <submittedName>
        <fullName evidence="4">Por secretion system C-terminal sorting domain-containing protein</fullName>
    </submittedName>
</protein>
<dbReference type="InterPro" id="IPR026444">
    <property type="entry name" value="Secre_tail"/>
</dbReference>
<dbReference type="EMBL" id="FNCW01000029">
    <property type="protein sequence ID" value="SDH08524.1"/>
    <property type="molecule type" value="Genomic_DNA"/>
</dbReference>
<proteinExistence type="predicted"/>
<organism evidence="4 5">
    <name type="scientific">Psychroflexus sediminis</name>
    <dbReference type="NCBI Taxonomy" id="470826"/>
    <lineage>
        <taxon>Bacteria</taxon>
        <taxon>Pseudomonadati</taxon>
        <taxon>Bacteroidota</taxon>
        <taxon>Flavobacteriia</taxon>
        <taxon>Flavobacteriales</taxon>
        <taxon>Flavobacteriaceae</taxon>
        <taxon>Psychroflexus</taxon>
    </lineage>
</organism>
<name>A0A1G7ZIL9_9FLAO</name>
<reference evidence="4 5" key="1">
    <citation type="submission" date="2016-10" db="EMBL/GenBank/DDBJ databases">
        <authorList>
            <person name="de Groot N.N."/>
        </authorList>
    </citation>
    <scope>NUCLEOTIDE SEQUENCE [LARGE SCALE GENOMIC DNA]</scope>
    <source>
        <strain evidence="4 5">DSM 19803</strain>
    </source>
</reference>